<keyword evidence="1" id="KW-1133">Transmembrane helix</keyword>
<dbReference type="RefSeq" id="WP_054552831.1">
    <property type="nucleotide sequence ID" value="NZ_LJTC01000005.1"/>
</dbReference>
<evidence type="ECO:0000313" key="3">
    <source>
        <dbReference type="Proteomes" id="UP000050378"/>
    </source>
</evidence>
<sequence length="235" mass="25775">MTTTTSTVNTLKLDSTNAPFSDAALWLKEGWGLFKKAPFKLFSLMTLFAIVPGLVQLLPAPTGLTVSKWLAPMLMATVWPLLFNLNNQQGFSFKHNATWMKWGRVAVWSVVGILLALVQFAVGSTLIGSEQLSALLSGQFVDVERWRVGVMFVSIVPVNMLLMFVVPLLLLNNASLSAAVKEGITTALKVIKPLSMLCLINMLVTFAAPYSLLPMLLVGPVLACTYFCAYNRLFK</sequence>
<dbReference type="STRING" id="570156.AOG27_09760"/>
<keyword evidence="1" id="KW-0812">Transmembrane</keyword>
<feature type="transmembrane region" description="Helical" evidence="1">
    <location>
        <begin position="66"/>
        <end position="85"/>
    </location>
</feature>
<organism evidence="2 3">
    <name type="scientific">Pseudoalteromonas lipolytica</name>
    <dbReference type="NCBI Taxonomy" id="570156"/>
    <lineage>
        <taxon>Bacteria</taxon>
        <taxon>Pseudomonadati</taxon>
        <taxon>Pseudomonadota</taxon>
        <taxon>Gammaproteobacteria</taxon>
        <taxon>Alteromonadales</taxon>
        <taxon>Pseudoalteromonadaceae</taxon>
        <taxon>Pseudoalteromonas</taxon>
    </lineage>
</organism>
<feature type="transmembrane region" description="Helical" evidence="1">
    <location>
        <begin position="41"/>
        <end position="60"/>
    </location>
</feature>
<protein>
    <submittedName>
        <fullName evidence="2">Uncharacterized protein</fullName>
    </submittedName>
</protein>
<keyword evidence="1" id="KW-0472">Membrane</keyword>
<dbReference type="Proteomes" id="UP000050378">
    <property type="component" value="Unassembled WGS sequence"/>
</dbReference>
<accession>A0A0P7ELD8</accession>
<feature type="transmembrane region" description="Helical" evidence="1">
    <location>
        <begin position="105"/>
        <end position="128"/>
    </location>
</feature>
<evidence type="ECO:0000256" key="1">
    <source>
        <dbReference type="SAM" id="Phobius"/>
    </source>
</evidence>
<feature type="transmembrane region" description="Helical" evidence="1">
    <location>
        <begin position="190"/>
        <end position="210"/>
    </location>
</feature>
<name>A0A0P7ELD8_9GAMM</name>
<comment type="caution">
    <text evidence="2">The sequence shown here is derived from an EMBL/GenBank/DDBJ whole genome shotgun (WGS) entry which is preliminary data.</text>
</comment>
<dbReference type="OrthoDB" id="6328956at2"/>
<proteinExistence type="predicted"/>
<dbReference type="PATRIC" id="fig|570156.3.peg.3022"/>
<gene>
    <name evidence="2" type="ORF">AOG27_09760</name>
</gene>
<feature type="transmembrane region" description="Helical" evidence="1">
    <location>
        <begin position="148"/>
        <end position="170"/>
    </location>
</feature>
<reference evidence="2 3" key="1">
    <citation type="submission" date="2015-09" db="EMBL/GenBank/DDBJ databases">
        <title>Draft Genome Sequence of Pseudoalteromonas lipolytica UCD-48B.</title>
        <authorList>
            <person name="Krusor M."/>
            <person name="Coil D.A."/>
            <person name="Lang J.M."/>
            <person name="Eisen J.A."/>
            <person name="Alexiev A."/>
        </authorList>
    </citation>
    <scope>NUCLEOTIDE SEQUENCE [LARGE SCALE GENOMIC DNA]</scope>
    <source>
        <strain evidence="2 3">UCD-48B</strain>
    </source>
</reference>
<dbReference type="EMBL" id="LJTC01000005">
    <property type="protein sequence ID" value="KPM83917.1"/>
    <property type="molecule type" value="Genomic_DNA"/>
</dbReference>
<evidence type="ECO:0000313" key="2">
    <source>
        <dbReference type="EMBL" id="KPM83917.1"/>
    </source>
</evidence>
<dbReference type="AlphaFoldDB" id="A0A0P7ELD8"/>
<feature type="transmembrane region" description="Helical" evidence="1">
    <location>
        <begin position="216"/>
        <end position="234"/>
    </location>
</feature>